<dbReference type="AlphaFoldDB" id="A0A0W0YAR0"/>
<organism evidence="1 2">
    <name type="scientific">Legionella santicrucis</name>
    <dbReference type="NCBI Taxonomy" id="45074"/>
    <lineage>
        <taxon>Bacteria</taxon>
        <taxon>Pseudomonadati</taxon>
        <taxon>Pseudomonadota</taxon>
        <taxon>Gammaproteobacteria</taxon>
        <taxon>Legionellales</taxon>
        <taxon>Legionellaceae</taxon>
        <taxon>Legionella</taxon>
    </lineage>
</organism>
<reference evidence="1 2" key="1">
    <citation type="submission" date="2015-11" db="EMBL/GenBank/DDBJ databases">
        <title>Genomic analysis of 38 Legionella species identifies large and diverse effector repertoires.</title>
        <authorList>
            <person name="Burstein D."/>
            <person name="Amaro F."/>
            <person name="Zusman T."/>
            <person name="Lifshitz Z."/>
            <person name="Cohen O."/>
            <person name="Gilbert J.A."/>
            <person name="Pupko T."/>
            <person name="Shuman H.A."/>
            <person name="Segal G."/>
        </authorList>
    </citation>
    <scope>NUCLEOTIDE SEQUENCE [LARGE SCALE GENOMIC DNA]</scope>
    <source>
        <strain evidence="1 2">SC-63-C7</strain>
    </source>
</reference>
<evidence type="ECO:0000313" key="2">
    <source>
        <dbReference type="Proteomes" id="UP000054703"/>
    </source>
</evidence>
<keyword evidence="2" id="KW-1185">Reference proteome</keyword>
<dbReference type="SUPFAM" id="SSF48403">
    <property type="entry name" value="Ankyrin repeat"/>
    <property type="match status" value="1"/>
</dbReference>
<dbReference type="EMBL" id="LNYU01000091">
    <property type="protein sequence ID" value="KTD53651.1"/>
    <property type="molecule type" value="Genomic_DNA"/>
</dbReference>
<comment type="caution">
    <text evidence="1">The sequence shown here is derived from an EMBL/GenBank/DDBJ whole genome shotgun (WGS) entry which is preliminary data.</text>
</comment>
<accession>A0A0W0YAR0</accession>
<gene>
    <name evidence="1" type="ORF">Lsan_4061</name>
</gene>
<name>A0A0W0YAR0_9GAMM</name>
<dbReference type="Proteomes" id="UP000054703">
    <property type="component" value="Unassembled WGS sequence"/>
</dbReference>
<dbReference type="Gene3D" id="1.25.40.20">
    <property type="entry name" value="Ankyrin repeat-containing domain"/>
    <property type="match status" value="1"/>
</dbReference>
<dbReference type="InterPro" id="IPR036770">
    <property type="entry name" value="Ankyrin_rpt-contain_sf"/>
</dbReference>
<sequence>MQSVQEKGHDSERYFVVVKSLSSKEKKTPLFVISHPILKTHAEEVAQNILKNRHPIEGKDYYLVKCHMPNEILSEFVIRKKDIVLMTVAEIQDNEQEIEITPVDTTQIAKNIMEDVGDEELIFIKNKNEIEVHYKKDSILHKKKIDLSLDDIKKLFPENEGFFLGYTTIKFSELPNGVKETLEKHGLPIKTVPLILSENEKNEFFRVNRAHNKNKIDLIVIVGKDNEKDNSHQNGIRKIQELCKQHNVTVHILGDGKNWIDFSDVCDLERANNLIIWGHGGIKIKNHTIDLFNTQKKTGELLQIMQDISGFKHAIITSCFAGIIPQSLLESKTKLLPGTSLMMPSSGDDFSFIRDNLNIISHTIELCGKRKKQSQEMSLIETTQCTIMSTPQTIVFSHIPMTVNQDQPSLQILSCTIRTPQKAQDEVMLDCMKLRFYLLAEFHEYINNLMDGNQAKAFENEFNLLGVEKNNRFEEDYKALMMDTKDKTYTNPLLLNYYEKQVLYNIAACLNHTVLDKHLKYLEHMGQNENKEKTSFFSLFFTPILGGKRDDIDKTATECLRALMKSRIGCFSENKKDDMINTLKVLCKYGADFSIKVENKAALEHLLEANQPELIYALLNYKINKNSAALYNEVFKHASTPLLKNILFNKDILLDLKKLSNENKEKIANIANESDWLKQAIIEGNIKAIKRLLLCKADVKRYESEHGNSLLHLARETQYENPKCYSTIKRMLVEYGVEPLKKFSGRDQYFQMQLRFTCRTTNLLNNNITDLTQEPSIIKDEKKDPSFSQNKNK</sequence>
<dbReference type="RefSeq" id="WP_058515933.1">
    <property type="nucleotide sequence ID" value="NZ_CAAAIH010000012.1"/>
</dbReference>
<evidence type="ECO:0000313" key="1">
    <source>
        <dbReference type="EMBL" id="KTD53651.1"/>
    </source>
</evidence>
<protein>
    <submittedName>
        <fullName evidence="1">Ankyrin repeats (3 copies)</fullName>
    </submittedName>
</protein>
<dbReference type="PATRIC" id="fig|45074.5.peg.4362"/>
<proteinExistence type="predicted"/>